<name>A0ACC2EMR1_DIPCM</name>
<evidence type="ECO:0000313" key="1">
    <source>
        <dbReference type="EMBL" id="KAJ7567710.1"/>
    </source>
</evidence>
<proteinExistence type="predicted"/>
<evidence type="ECO:0000313" key="2">
    <source>
        <dbReference type="Proteomes" id="UP001162992"/>
    </source>
</evidence>
<sequence length="230" mass="25626">MTIIIHGLFMSTGTAKVLATLLEKEVDDYILRPVDIFSLAHKKPEYLALQPFGLIPAIQDGDLTLFESRAIARYICDKYAGQGTALLGKSLVERAKVGQWLEVESHNFHPPISTLIFELVVKSYKGLITDESAVEANLSKLSNVLDVYEQHLSTNMYLAGNFYSLADLSHVSFLHYLINVAHRGEVVTSKKHVKAWWENISSRPAWKGWRAGLASPEFQLAGSKLNGKVV</sequence>
<dbReference type="EMBL" id="CM055092">
    <property type="protein sequence ID" value="KAJ7567710.1"/>
    <property type="molecule type" value="Genomic_DNA"/>
</dbReference>
<gene>
    <name evidence="1" type="ORF">O6H91_01G002900</name>
</gene>
<organism evidence="1 2">
    <name type="scientific">Diphasiastrum complanatum</name>
    <name type="common">Issler's clubmoss</name>
    <name type="synonym">Lycopodium complanatum</name>
    <dbReference type="NCBI Taxonomy" id="34168"/>
    <lineage>
        <taxon>Eukaryota</taxon>
        <taxon>Viridiplantae</taxon>
        <taxon>Streptophyta</taxon>
        <taxon>Embryophyta</taxon>
        <taxon>Tracheophyta</taxon>
        <taxon>Lycopodiopsida</taxon>
        <taxon>Lycopodiales</taxon>
        <taxon>Lycopodiaceae</taxon>
        <taxon>Lycopodioideae</taxon>
        <taxon>Diphasiastrum</taxon>
    </lineage>
</organism>
<comment type="caution">
    <text evidence="1">The sequence shown here is derived from an EMBL/GenBank/DDBJ whole genome shotgun (WGS) entry which is preliminary data.</text>
</comment>
<keyword evidence="2" id="KW-1185">Reference proteome</keyword>
<accession>A0ACC2EMR1</accession>
<dbReference type="Proteomes" id="UP001162992">
    <property type="component" value="Chromosome 1"/>
</dbReference>
<protein>
    <submittedName>
        <fullName evidence="1">Uncharacterized protein</fullName>
    </submittedName>
</protein>
<reference evidence="2" key="1">
    <citation type="journal article" date="2024" name="Proc. Natl. Acad. Sci. U.S.A.">
        <title>Extraordinary preservation of gene collinearity over three hundred million years revealed in homosporous lycophytes.</title>
        <authorList>
            <person name="Li C."/>
            <person name="Wickell D."/>
            <person name="Kuo L.Y."/>
            <person name="Chen X."/>
            <person name="Nie B."/>
            <person name="Liao X."/>
            <person name="Peng D."/>
            <person name="Ji J."/>
            <person name="Jenkins J."/>
            <person name="Williams M."/>
            <person name="Shu S."/>
            <person name="Plott C."/>
            <person name="Barry K."/>
            <person name="Rajasekar S."/>
            <person name="Grimwood J."/>
            <person name="Han X."/>
            <person name="Sun S."/>
            <person name="Hou Z."/>
            <person name="He W."/>
            <person name="Dai G."/>
            <person name="Sun C."/>
            <person name="Schmutz J."/>
            <person name="Leebens-Mack J.H."/>
            <person name="Li F.W."/>
            <person name="Wang L."/>
        </authorList>
    </citation>
    <scope>NUCLEOTIDE SEQUENCE [LARGE SCALE GENOMIC DNA]</scope>
    <source>
        <strain evidence="2">cv. PW_Plant_1</strain>
    </source>
</reference>